<feature type="domain" description="RecX second three-helical" evidence="6">
    <location>
        <begin position="126"/>
        <end position="167"/>
    </location>
</feature>
<evidence type="ECO:0000313" key="9">
    <source>
        <dbReference type="EMBL" id="ANF98769.1"/>
    </source>
</evidence>
<evidence type="ECO:0000259" key="7">
    <source>
        <dbReference type="Pfam" id="PF21981"/>
    </source>
</evidence>
<dbReference type="KEGG" id="pbv:AR543_11575"/>
<protein>
    <recommendedName>
        <fullName evidence="3 5">Regulatory protein RecX</fullName>
    </recommendedName>
</protein>
<keyword evidence="4 5" id="KW-0963">Cytoplasm</keyword>
<dbReference type="InterPro" id="IPR053924">
    <property type="entry name" value="RecX_HTH_2nd"/>
</dbReference>
<dbReference type="PANTHER" id="PTHR33602:SF1">
    <property type="entry name" value="REGULATORY PROTEIN RECX FAMILY PROTEIN"/>
    <property type="match status" value="1"/>
</dbReference>
<dbReference type="PANTHER" id="PTHR33602">
    <property type="entry name" value="REGULATORY PROTEIN RECX FAMILY PROTEIN"/>
    <property type="match status" value="1"/>
</dbReference>
<dbReference type="InterPro" id="IPR053925">
    <property type="entry name" value="RecX_HTH_3rd"/>
</dbReference>
<reference evidence="9 10" key="2">
    <citation type="journal article" date="2016" name="Int. J. Syst. Evol. Microbiol.">
        <title>Paenibacillus bovis sp. nov., isolated from raw yak (Bos grunniens) milk.</title>
        <authorList>
            <person name="Gao C."/>
            <person name="Han J."/>
            <person name="Liu Z."/>
            <person name="Xu X."/>
            <person name="Hang F."/>
            <person name="Wu Z."/>
        </authorList>
    </citation>
    <scope>NUCLEOTIDE SEQUENCE [LARGE SCALE GENOMIC DNA]</scope>
    <source>
        <strain evidence="9 10">BD3526</strain>
    </source>
</reference>
<evidence type="ECO:0000313" key="10">
    <source>
        <dbReference type="Proteomes" id="UP000078148"/>
    </source>
</evidence>
<dbReference type="Pfam" id="PF02631">
    <property type="entry name" value="RecX_HTH2"/>
    <property type="match status" value="1"/>
</dbReference>
<gene>
    <name evidence="5" type="primary">recX</name>
    <name evidence="9" type="ORF">AR543_11575</name>
</gene>
<dbReference type="Proteomes" id="UP000078148">
    <property type="component" value="Chromosome"/>
</dbReference>
<dbReference type="STRING" id="1616788.AR543_11575"/>
<comment type="subcellular location">
    <subcellularLocation>
        <location evidence="1 5">Cytoplasm</location>
    </subcellularLocation>
</comment>
<evidence type="ECO:0000256" key="2">
    <source>
        <dbReference type="ARBA" id="ARBA00009695"/>
    </source>
</evidence>
<evidence type="ECO:0000259" key="8">
    <source>
        <dbReference type="Pfam" id="PF21982"/>
    </source>
</evidence>
<dbReference type="Pfam" id="PF21981">
    <property type="entry name" value="RecX_HTH3"/>
    <property type="match status" value="1"/>
</dbReference>
<dbReference type="AlphaFoldDB" id="A0A172ZMI9"/>
<reference evidence="10" key="1">
    <citation type="submission" date="2015-10" db="EMBL/GenBank/DDBJ databases">
        <title>Genome of Paenibacillus bovis sp. nov.</title>
        <authorList>
            <person name="Wu Z."/>
            <person name="Gao C."/>
            <person name="Liu Z."/>
            <person name="Zheng H."/>
        </authorList>
    </citation>
    <scope>NUCLEOTIDE SEQUENCE [LARGE SCALE GENOMIC DNA]</scope>
    <source>
        <strain evidence="10">BD3526</strain>
    </source>
</reference>
<proteinExistence type="inferred from homology"/>
<sequence>MEEELKEKSGQLDDFPSGEALEISEVEQLTRPRYHYRLFFGDLKLRVHEDVMIKYRMLKGSSFTREELEEIMEANERQSAYASSINLLSFRSRTRTEIMRKLREKEFHPHVIEVTLERLEQEKLIDDGVYAQQWANQRVRSQKKGKVWIRQELRQKGVEPQHIEEALGNIDEDEELSSAVQLAEKKWRSTPGGMLDKKRKTMAFLMRRGYSSDLVRKALAAVQNKDQEEEDV</sequence>
<dbReference type="EMBL" id="CP013023">
    <property type="protein sequence ID" value="ANF98769.1"/>
    <property type="molecule type" value="Genomic_DNA"/>
</dbReference>
<evidence type="ECO:0000256" key="5">
    <source>
        <dbReference type="HAMAP-Rule" id="MF_01114"/>
    </source>
</evidence>
<dbReference type="GO" id="GO:0005737">
    <property type="term" value="C:cytoplasm"/>
    <property type="evidence" value="ECO:0007669"/>
    <property type="project" value="UniProtKB-SubCell"/>
</dbReference>
<evidence type="ECO:0000256" key="1">
    <source>
        <dbReference type="ARBA" id="ARBA00004496"/>
    </source>
</evidence>
<dbReference type="InterPro" id="IPR003783">
    <property type="entry name" value="Regulatory_RecX"/>
</dbReference>
<dbReference type="InterPro" id="IPR053926">
    <property type="entry name" value="RecX_HTH_1st"/>
</dbReference>
<comment type="function">
    <text evidence="5">Modulates RecA activity.</text>
</comment>
<dbReference type="HAMAP" id="MF_01114">
    <property type="entry name" value="RecX"/>
    <property type="match status" value="1"/>
</dbReference>
<evidence type="ECO:0000259" key="6">
    <source>
        <dbReference type="Pfam" id="PF02631"/>
    </source>
</evidence>
<keyword evidence="10" id="KW-1185">Reference proteome</keyword>
<comment type="similarity">
    <text evidence="2 5">Belongs to the RecX family.</text>
</comment>
<organism evidence="9 10">
    <name type="scientific">Paenibacillus bovis</name>
    <dbReference type="NCBI Taxonomy" id="1616788"/>
    <lineage>
        <taxon>Bacteria</taxon>
        <taxon>Bacillati</taxon>
        <taxon>Bacillota</taxon>
        <taxon>Bacilli</taxon>
        <taxon>Bacillales</taxon>
        <taxon>Paenibacillaceae</taxon>
        <taxon>Paenibacillus</taxon>
    </lineage>
</organism>
<feature type="domain" description="RecX third three-helical" evidence="7">
    <location>
        <begin position="173"/>
        <end position="219"/>
    </location>
</feature>
<dbReference type="InterPro" id="IPR036388">
    <property type="entry name" value="WH-like_DNA-bd_sf"/>
</dbReference>
<dbReference type="GO" id="GO:0006282">
    <property type="term" value="P:regulation of DNA repair"/>
    <property type="evidence" value="ECO:0007669"/>
    <property type="project" value="UniProtKB-UniRule"/>
</dbReference>
<dbReference type="Pfam" id="PF21982">
    <property type="entry name" value="RecX_HTH1"/>
    <property type="match status" value="1"/>
</dbReference>
<evidence type="ECO:0000256" key="4">
    <source>
        <dbReference type="ARBA" id="ARBA00022490"/>
    </source>
</evidence>
<evidence type="ECO:0000256" key="3">
    <source>
        <dbReference type="ARBA" id="ARBA00018111"/>
    </source>
</evidence>
<accession>A0A172ZMI9</accession>
<dbReference type="Gene3D" id="1.10.10.10">
    <property type="entry name" value="Winged helix-like DNA-binding domain superfamily/Winged helix DNA-binding domain"/>
    <property type="match status" value="3"/>
</dbReference>
<name>A0A172ZMI9_9BACL</name>
<feature type="domain" description="RecX first three-helical" evidence="8">
    <location>
        <begin position="80"/>
        <end position="119"/>
    </location>
</feature>